<dbReference type="AlphaFoldDB" id="A0A5S9MUA6"/>
<dbReference type="InterPro" id="IPR008964">
    <property type="entry name" value="Invasin/intimin_cell_adhesion"/>
</dbReference>
<name>A0A5S9MUA6_9GAMM</name>
<evidence type="ECO:0000313" key="4">
    <source>
        <dbReference type="Proteomes" id="UP000434580"/>
    </source>
</evidence>
<dbReference type="PROSITE" id="PS51257">
    <property type="entry name" value="PROKAR_LIPOPROTEIN"/>
    <property type="match status" value="1"/>
</dbReference>
<evidence type="ECO:0000256" key="1">
    <source>
        <dbReference type="SAM" id="MobiDB-lite"/>
    </source>
</evidence>
<gene>
    <name evidence="3" type="ORF">DPBNPPHM_00607</name>
</gene>
<dbReference type="OrthoDB" id="6192638at2"/>
<feature type="domain" description="BIG2" evidence="2">
    <location>
        <begin position="128"/>
        <end position="208"/>
    </location>
</feature>
<sequence>MAERVKHSLQLLMAFCVALLITACEGDTREIVNAVNVGRLNLVSIQIDNPSDGSVIPLNTSRQIQVSGTNKDGTSGINLPSTPLFRSSDTSVVSVSRGGEISALKTGDATLQALYGGLTASIDVSVDVLTAIRVEGNQMPDVCRTTTDLRAIGIFETGDESDITTEVTWSASSNARVEPLTNGVEFAVTDTEQATLTATSQGITNFLNVDGQPTIEQITVTAENEQPDQEPVVAVGSNLQFNASATWADNVAEPVTQNITWSTENGNATIAQTGIATGVSQGAEVASGVCGDDLATGTRQFIVVPRPTVQRIEFFDPTQGNVNNPDARVTVTFRIDAGQNPEFLRSRVLFTNGTFEDVTEGTNWSSTDDAVVFVGNTAQDQDPVPDRDQKGALTGESATTGVRIDIEYSDGGTEPFRANLQIIVNGAGSGT</sequence>
<dbReference type="SMART" id="SM00635">
    <property type="entry name" value="BID_2"/>
    <property type="match status" value="3"/>
</dbReference>
<dbReference type="InterPro" id="IPR003343">
    <property type="entry name" value="Big_2"/>
</dbReference>
<feature type="region of interest" description="Disordered" evidence="1">
    <location>
        <begin position="377"/>
        <end position="398"/>
    </location>
</feature>
<evidence type="ECO:0000259" key="2">
    <source>
        <dbReference type="SMART" id="SM00635"/>
    </source>
</evidence>
<feature type="domain" description="BIG2" evidence="2">
    <location>
        <begin position="41"/>
        <end position="125"/>
    </location>
</feature>
<evidence type="ECO:0000313" key="3">
    <source>
        <dbReference type="EMBL" id="CAA0083593.1"/>
    </source>
</evidence>
<dbReference type="Proteomes" id="UP000434580">
    <property type="component" value="Unassembled WGS sequence"/>
</dbReference>
<proteinExistence type="predicted"/>
<reference evidence="3 4" key="1">
    <citation type="submission" date="2019-11" db="EMBL/GenBank/DDBJ databases">
        <authorList>
            <person name="Holert J."/>
        </authorList>
    </citation>
    <scope>NUCLEOTIDE SEQUENCE [LARGE SCALE GENOMIC DNA]</scope>
    <source>
        <strain evidence="3">BC5_2</strain>
    </source>
</reference>
<protein>
    <recommendedName>
        <fullName evidence="2">BIG2 domain-containing protein</fullName>
    </recommendedName>
</protein>
<dbReference type="EMBL" id="CACSII010000001">
    <property type="protein sequence ID" value="CAA0083593.1"/>
    <property type="molecule type" value="Genomic_DNA"/>
</dbReference>
<organism evidence="3 4">
    <name type="scientific">BD1-7 clade bacterium</name>
    <dbReference type="NCBI Taxonomy" id="2029982"/>
    <lineage>
        <taxon>Bacteria</taxon>
        <taxon>Pseudomonadati</taxon>
        <taxon>Pseudomonadota</taxon>
        <taxon>Gammaproteobacteria</taxon>
        <taxon>Cellvibrionales</taxon>
        <taxon>Spongiibacteraceae</taxon>
        <taxon>BD1-7 clade</taxon>
    </lineage>
</organism>
<dbReference type="SUPFAM" id="SSF49373">
    <property type="entry name" value="Invasin/intimin cell-adhesion fragments"/>
    <property type="match status" value="1"/>
</dbReference>
<accession>A0A5S9MUA6</accession>
<feature type="domain" description="BIG2" evidence="2">
    <location>
        <begin position="220"/>
        <end position="299"/>
    </location>
</feature>
<dbReference type="Gene3D" id="2.60.40.1080">
    <property type="match status" value="3"/>
</dbReference>